<sequence length="895" mass="99201">MQDSVTTCKNMYKNVLERNSTNRYPSSRVTVNSSSNNNKNSLTPIPPSTSYQYKKASSILKKYANFTLPSSDRTRKNDNQNAAKDTPKSNIPKCKTLSKCSPNESPEPRPNSSLRYTSPHKFSGPTGQNRSNDNAEPLSCSATHQQSVSDFVTFVTRATSPTPPHVLCTLVQPKRNEDDGLFFEAPRRRTHKVTQNNSSQTSDEEKPSSRVAALSSKFSSSPASCSLSRYPATRVGNYAYTRPTDLPIRSTSLTRSYPSPDRLEAESLLSPSVQHLVCPIEQRLQSTSPLSTLNKSLNNLAIADAADSDTEDESSYNEDYPMHIGKESCSLIVENASTELSDKPPKYPLSPNLCHRKIPPPERFRTSTSSSCSSTRHDSSGEDFCDKAGSADRNIPPPPNYDVEQFDAATSRNEDIGRLPKLFPLRRMDSADQPWWGNSSPESQPLDTGSVIRKMDSTEFLWSKDPSELSSSKSVPLGTSQSESEGLARWFNTSPSYSNASPSNSSHKECQEPSEPSSSKSIPQGTSQSESEGIARWFNTSPSYSNASCSNASHDERREPLQLSNSKSVLQATSQSESEGLPRWFTTSPSYSNVNHSNGSHVERRDSSGSQQNGGFVIRKMDSFDNPWWCTSLNEASKLSRSIDERDHASSAPTDDECRGGFAIRKMDSNEILWCHSEESASSQPKTENASLSHHSDDFSVYKIRKFDSSDRECWAEDERSKTGTPDWWNSKDDSESVESYKRSQKFRIKKIEPVGLEQAAEESSQHNGYRIQKIDSGERPWWMGAEIEQPSAKSAESGSSDGMVLGGSKFGESSNYQLRYIDELENLLLYIGKYTNIDDLLGTEVPPPAAPRTPTTDSSSDEDAGNLNIILILALLVMCFHTSSRKTEYSSHKL</sequence>
<feature type="region of interest" description="Disordered" evidence="1">
    <location>
        <begin position="843"/>
        <end position="863"/>
    </location>
</feature>
<feature type="region of interest" description="Disordered" evidence="1">
    <location>
        <begin position="714"/>
        <end position="735"/>
    </location>
</feature>
<feature type="compositionally biased region" description="Low complexity" evidence="1">
    <location>
        <begin position="494"/>
        <end position="505"/>
    </location>
</feature>
<feature type="compositionally biased region" description="Polar residues" evidence="1">
    <location>
        <begin position="538"/>
        <end position="552"/>
    </location>
</feature>
<gene>
    <name evidence="2" type="ORF">V9T40_006245</name>
</gene>
<dbReference type="AlphaFoldDB" id="A0AAN9YB61"/>
<feature type="region of interest" description="Disordered" evidence="1">
    <location>
        <begin position="640"/>
        <end position="660"/>
    </location>
</feature>
<keyword evidence="3" id="KW-1185">Reference proteome</keyword>
<feature type="compositionally biased region" description="Polar residues" evidence="1">
    <location>
        <begin position="585"/>
        <end position="600"/>
    </location>
</feature>
<reference evidence="2 3" key="1">
    <citation type="submission" date="2024-03" db="EMBL/GenBank/DDBJ databases">
        <title>Adaptation during the transition from Ophiocordyceps entomopathogen to insect associate is accompanied by gene loss and intensified selection.</title>
        <authorList>
            <person name="Ward C.M."/>
            <person name="Onetto C.A."/>
            <person name="Borneman A.R."/>
        </authorList>
    </citation>
    <scope>NUCLEOTIDE SEQUENCE [LARGE SCALE GENOMIC DNA]</scope>
    <source>
        <strain evidence="2">AWRI1</strain>
        <tissue evidence="2">Single Adult Female</tissue>
    </source>
</reference>
<name>A0AAN9YB61_9HEMI</name>
<feature type="region of interest" description="Disordered" evidence="1">
    <location>
        <begin position="22"/>
        <end position="50"/>
    </location>
</feature>
<comment type="caution">
    <text evidence="2">The sequence shown here is derived from an EMBL/GenBank/DDBJ whole genome shotgun (WGS) entry which is preliminary data.</text>
</comment>
<feature type="compositionally biased region" description="Basic and acidic residues" evidence="1">
    <location>
        <begin position="375"/>
        <end position="390"/>
    </location>
</feature>
<dbReference type="Proteomes" id="UP001367676">
    <property type="component" value="Unassembled WGS sequence"/>
</dbReference>
<accession>A0AAN9YB61</accession>
<feature type="compositionally biased region" description="Polar residues" evidence="1">
    <location>
        <begin position="125"/>
        <end position="142"/>
    </location>
</feature>
<feature type="compositionally biased region" description="Polar residues" evidence="1">
    <location>
        <begin position="562"/>
        <end position="578"/>
    </location>
</feature>
<organism evidence="2 3">
    <name type="scientific">Parthenolecanium corni</name>
    <dbReference type="NCBI Taxonomy" id="536013"/>
    <lineage>
        <taxon>Eukaryota</taxon>
        <taxon>Metazoa</taxon>
        <taxon>Ecdysozoa</taxon>
        <taxon>Arthropoda</taxon>
        <taxon>Hexapoda</taxon>
        <taxon>Insecta</taxon>
        <taxon>Pterygota</taxon>
        <taxon>Neoptera</taxon>
        <taxon>Paraneoptera</taxon>
        <taxon>Hemiptera</taxon>
        <taxon>Sternorrhyncha</taxon>
        <taxon>Coccoidea</taxon>
        <taxon>Coccidae</taxon>
        <taxon>Parthenolecanium</taxon>
    </lineage>
</organism>
<feature type="region of interest" description="Disordered" evidence="1">
    <location>
        <begin position="461"/>
        <end position="612"/>
    </location>
</feature>
<feature type="compositionally biased region" description="Polar residues" evidence="1">
    <location>
        <begin position="22"/>
        <end position="31"/>
    </location>
</feature>
<feature type="region of interest" description="Disordered" evidence="1">
    <location>
        <begin position="68"/>
        <end position="142"/>
    </location>
</feature>
<proteinExistence type="predicted"/>
<feature type="region of interest" description="Disordered" evidence="1">
    <location>
        <begin position="182"/>
        <end position="215"/>
    </location>
</feature>
<evidence type="ECO:0000313" key="2">
    <source>
        <dbReference type="EMBL" id="KAK7605059.1"/>
    </source>
</evidence>
<feature type="compositionally biased region" description="Polar residues" evidence="1">
    <location>
        <begin position="522"/>
        <end position="531"/>
    </location>
</feature>
<feature type="compositionally biased region" description="Low complexity" evidence="1">
    <location>
        <begin position="32"/>
        <end position="41"/>
    </location>
</feature>
<dbReference type="EMBL" id="JBBCAQ010000003">
    <property type="protein sequence ID" value="KAK7605059.1"/>
    <property type="molecule type" value="Genomic_DNA"/>
</dbReference>
<evidence type="ECO:0000313" key="3">
    <source>
        <dbReference type="Proteomes" id="UP001367676"/>
    </source>
</evidence>
<protein>
    <submittedName>
        <fullName evidence="2">Uncharacterized protein</fullName>
    </submittedName>
</protein>
<feature type="compositionally biased region" description="Low complexity" evidence="1">
    <location>
        <begin position="468"/>
        <end position="477"/>
    </location>
</feature>
<evidence type="ECO:0000256" key="1">
    <source>
        <dbReference type="SAM" id="MobiDB-lite"/>
    </source>
</evidence>
<feature type="region of interest" description="Disordered" evidence="1">
    <location>
        <begin position="340"/>
        <end position="399"/>
    </location>
</feature>